<name>A0A848LC27_9BACT</name>
<reference evidence="2 3" key="1">
    <citation type="submission" date="2020-04" db="EMBL/GenBank/DDBJ databases">
        <title>Draft genome of Pyxidicoccus fallax type strain.</title>
        <authorList>
            <person name="Whitworth D.E."/>
        </authorList>
    </citation>
    <scope>NUCLEOTIDE SEQUENCE [LARGE SCALE GENOMIC DNA]</scope>
    <source>
        <strain evidence="2 3">DSM 14698</strain>
    </source>
</reference>
<feature type="compositionally biased region" description="Pro residues" evidence="1">
    <location>
        <begin position="23"/>
        <end position="32"/>
    </location>
</feature>
<evidence type="ECO:0000313" key="3">
    <source>
        <dbReference type="Proteomes" id="UP000518300"/>
    </source>
</evidence>
<comment type="caution">
    <text evidence="2">The sequence shown here is derived from an EMBL/GenBank/DDBJ whole genome shotgun (WGS) entry which is preliminary data.</text>
</comment>
<organism evidence="2 3">
    <name type="scientific">Pyxidicoccus fallax</name>
    <dbReference type="NCBI Taxonomy" id="394095"/>
    <lineage>
        <taxon>Bacteria</taxon>
        <taxon>Pseudomonadati</taxon>
        <taxon>Myxococcota</taxon>
        <taxon>Myxococcia</taxon>
        <taxon>Myxococcales</taxon>
        <taxon>Cystobacterineae</taxon>
        <taxon>Myxococcaceae</taxon>
        <taxon>Pyxidicoccus</taxon>
    </lineage>
</organism>
<protein>
    <submittedName>
        <fullName evidence="2">Uncharacterized protein</fullName>
    </submittedName>
</protein>
<evidence type="ECO:0000313" key="2">
    <source>
        <dbReference type="EMBL" id="NMO14273.1"/>
    </source>
</evidence>
<evidence type="ECO:0000256" key="1">
    <source>
        <dbReference type="SAM" id="MobiDB-lite"/>
    </source>
</evidence>
<dbReference type="AlphaFoldDB" id="A0A848LC27"/>
<gene>
    <name evidence="2" type="ORF">HG543_05295</name>
</gene>
<feature type="region of interest" description="Disordered" evidence="1">
    <location>
        <begin position="16"/>
        <end position="37"/>
    </location>
</feature>
<accession>A0A848LC27</accession>
<dbReference type="EMBL" id="JABBJJ010000015">
    <property type="protein sequence ID" value="NMO14273.1"/>
    <property type="molecule type" value="Genomic_DNA"/>
</dbReference>
<keyword evidence="3" id="KW-1185">Reference proteome</keyword>
<dbReference type="Proteomes" id="UP000518300">
    <property type="component" value="Unassembled WGS sequence"/>
</dbReference>
<proteinExistence type="predicted"/>
<dbReference type="RefSeq" id="WP_169343571.1">
    <property type="nucleotide sequence ID" value="NZ_JABBJJ010000015.1"/>
</dbReference>
<sequence length="373" mass="40123">MFDSIRRLVSTVVPTVPRQTPAAPAPAPPPAATPSTPYFRDTFQAAPPRLLDLQGSGRAPVTLPALVDVEGGGGGYEQGELIHLRTGWTPQGLGYDEATGETLTTYYHHETHQVRISIQDKDTGEESGHVELGGMGADPTIGAPTHGGGVSTDGEFVYVADTEHIYVYRREDIDDAAESGETPVRALHVIDMPSAEGFRDPATGTQYLSNASYLTVKDGYVYVGTYSSEKDGVNTDCSVGAVWRFKIGEDGQMAEDSLQGPITAPERAQGMTVVDGAILFTTGKQELIHLPFDEENFTAPLGGGTDISNGLIDSWAQGIQIIDGQLWVNYESGAEQYEDELDENDTPRTHLQRIPLEELDLEAVGLEADELDG</sequence>